<dbReference type="STRING" id="1304284.L21TH_0969"/>
<evidence type="ECO:0000313" key="2">
    <source>
        <dbReference type="EMBL" id="EOD00965.1"/>
    </source>
</evidence>
<dbReference type="PANTHER" id="PTHR12147:SF26">
    <property type="entry name" value="PEPTIDASE M28 DOMAIN-CONTAINING PROTEIN"/>
    <property type="match status" value="1"/>
</dbReference>
<dbReference type="GO" id="GO:0004177">
    <property type="term" value="F:aminopeptidase activity"/>
    <property type="evidence" value="ECO:0007669"/>
    <property type="project" value="UniProtKB-KW"/>
</dbReference>
<proteinExistence type="predicted"/>
<dbReference type="Pfam" id="PF04389">
    <property type="entry name" value="Peptidase_M28"/>
    <property type="match status" value="1"/>
</dbReference>
<dbReference type="InterPro" id="IPR045175">
    <property type="entry name" value="M28_fam"/>
</dbReference>
<sequence length="651" mass="75395">MKKITIFILCILIVLISGCTFETSNVEDLPYNTVKIFTSDDLKGRLTGTEGNDKALEYLQKALEDIGLKSYHEDSYFHEYVQTVYHPYKQEHSFIITFEDNTTKECKYGNEYLDPYLMDYVVDCPVTLNTDDEDLKNRVIVLDEKHNVNNFKGKVKAILIKKKYFFKNLKEKREGTPIIQINDELYKILKDKKVKNVAIKSIYNSEKKKAKNVVGIIPGENRKKALVFSAHLDHVGWAGDKIFKGAVDNASGVAVLLDLSKRLKEYSDNNPLYMDIVICFFNGEESGLNGSSAFVKDIKGKYEYIYNINVDCVGMKGERNLKIDNDSKINYELVKNLRDEFSKYNISFVTGVSTDISDHYSFIENNICAINIEQSNVNKNGEGIHTIKDTIELVDFDYLHKVVKALYDFTIHNNGKTYNFGEGDSTNKTDIYSDMKLFNQLIEIQSKENLEYNKYKIIKHKDRFFQITGIPSFEKVEKVKEYYSDISFIQKIGDYELKNITIGEKGYELGIREVKDVDVSNLDVSKAYERNLSKDNIESIFMEYEKNIERFSIEISRGNENIDHIYKTYNLIPITVEGVEYLLMEQKLGKVKIGIYKKVNIDHKSYYVTIYYFGKDYKEINGVSYPDNNVDDLSRLIKQIDYRKLIKGLSI</sequence>
<dbReference type="InterPro" id="IPR007484">
    <property type="entry name" value="Peptidase_M28"/>
</dbReference>
<dbReference type="EMBL" id="ARZA01000096">
    <property type="protein sequence ID" value="EOD00965.1"/>
    <property type="molecule type" value="Genomic_DNA"/>
</dbReference>
<dbReference type="PANTHER" id="PTHR12147">
    <property type="entry name" value="METALLOPEPTIDASE M28 FAMILY MEMBER"/>
    <property type="match status" value="1"/>
</dbReference>
<keyword evidence="2" id="KW-0378">Hydrolase</keyword>
<accession>R1CFA3</accession>
<dbReference type="SUPFAM" id="SSF53187">
    <property type="entry name" value="Zn-dependent exopeptidases"/>
    <property type="match status" value="1"/>
</dbReference>
<dbReference type="Proteomes" id="UP000013378">
    <property type="component" value="Unassembled WGS sequence"/>
</dbReference>
<dbReference type="OrthoDB" id="233977at2"/>
<gene>
    <name evidence="2" type="ORF">L21TH_0969</name>
</gene>
<comment type="caution">
    <text evidence="2">The sequence shown here is derived from an EMBL/GenBank/DDBJ whole genome shotgun (WGS) entry which is preliminary data.</text>
</comment>
<keyword evidence="2" id="KW-0031">Aminopeptidase</keyword>
<dbReference type="GO" id="GO:0006508">
    <property type="term" value="P:proteolysis"/>
    <property type="evidence" value="ECO:0007669"/>
    <property type="project" value="InterPro"/>
</dbReference>
<protein>
    <submittedName>
        <fullName evidence="2">Putative aminopeptidase</fullName>
    </submittedName>
</protein>
<dbReference type="GO" id="GO:0008235">
    <property type="term" value="F:metalloexopeptidase activity"/>
    <property type="evidence" value="ECO:0007669"/>
    <property type="project" value="InterPro"/>
</dbReference>
<dbReference type="PROSITE" id="PS51257">
    <property type="entry name" value="PROKAR_LIPOPROTEIN"/>
    <property type="match status" value="1"/>
</dbReference>
<organism evidence="2 3">
    <name type="scientific">Caldisalinibacter kiritimatiensis</name>
    <dbReference type="NCBI Taxonomy" id="1304284"/>
    <lineage>
        <taxon>Bacteria</taxon>
        <taxon>Bacillati</taxon>
        <taxon>Bacillota</taxon>
        <taxon>Tissierellia</taxon>
        <taxon>Tissierellales</taxon>
        <taxon>Thermohalobacteraceae</taxon>
        <taxon>Caldisalinibacter</taxon>
    </lineage>
</organism>
<keyword evidence="2" id="KW-0645">Protease</keyword>
<reference evidence="2 3" key="1">
    <citation type="journal article" date="2015" name="Geomicrobiol. J.">
        <title>Caldisalinibacter kiritimatiensis gen. nov., sp. nov., a moderately thermohalophilic thiosulfate-reducing bacterium from a hypersaline microbial mat.</title>
        <authorList>
            <person name="Ben Hania W."/>
            <person name="Joseph M."/>
            <person name="Fiebig A."/>
            <person name="Bunk B."/>
            <person name="Klenk H.-P."/>
            <person name="Fardeau M.-L."/>
            <person name="Spring S."/>
        </authorList>
    </citation>
    <scope>NUCLEOTIDE SEQUENCE [LARGE SCALE GENOMIC DNA]</scope>
    <source>
        <strain evidence="2 3">L21-TH-D2</strain>
    </source>
</reference>
<keyword evidence="3" id="KW-1185">Reference proteome</keyword>
<dbReference type="RefSeq" id="WP_006310764.1">
    <property type="nucleotide sequence ID" value="NZ_ARZA01000096.1"/>
</dbReference>
<dbReference type="AlphaFoldDB" id="R1CFA3"/>
<evidence type="ECO:0000313" key="3">
    <source>
        <dbReference type="Proteomes" id="UP000013378"/>
    </source>
</evidence>
<dbReference type="eggNOG" id="COG2234">
    <property type="taxonomic scope" value="Bacteria"/>
</dbReference>
<evidence type="ECO:0000259" key="1">
    <source>
        <dbReference type="Pfam" id="PF04389"/>
    </source>
</evidence>
<feature type="domain" description="Peptidase M28" evidence="1">
    <location>
        <begin position="212"/>
        <end position="407"/>
    </location>
</feature>
<name>R1CFA3_9FIRM</name>
<dbReference type="Gene3D" id="3.40.630.10">
    <property type="entry name" value="Zn peptidases"/>
    <property type="match status" value="1"/>
</dbReference>